<dbReference type="VEuPathDB" id="CryptoDB:cubi_02265"/>
<dbReference type="GeneID" id="39979056"/>
<feature type="coiled-coil region" evidence="1">
    <location>
        <begin position="97"/>
        <end position="124"/>
    </location>
</feature>
<accession>A0A1J4MFJ6</accession>
<sequence length="177" mass="20080">MFFSNRAPIPSPSSNDKITKLQTTLNNILHCLTDALYLLPDLAPKVTSSLQLEEGEELNAAKHDILYRANYISTGFECTNNLISEMRHLKPLNGEKAEIFLEKIEELKAKNENCIRELNNVSEECIIVLDKLNISISKYVEDSINKSIMLSDTENKMNMTLGEIYEINNDARLNSEV</sequence>
<name>A0A1J4MFJ6_9CRYT</name>
<dbReference type="Proteomes" id="UP000186176">
    <property type="component" value="Unassembled WGS sequence"/>
</dbReference>
<reference evidence="2 3" key="1">
    <citation type="submission" date="2016-10" db="EMBL/GenBank/DDBJ databases">
        <title>Reductive evolution of mitochondrial metabolism and differential evolution of invasion-related proteins in Cryptosporidium.</title>
        <authorList>
            <person name="Liu S."/>
            <person name="Roellig D.M."/>
            <person name="Guo Y."/>
            <person name="Li N."/>
            <person name="Frace M.A."/>
            <person name="Tang K."/>
            <person name="Zhang L."/>
            <person name="Feng Y."/>
            <person name="Xiao L."/>
        </authorList>
    </citation>
    <scope>NUCLEOTIDE SEQUENCE [LARGE SCALE GENOMIC DNA]</scope>
    <source>
        <strain evidence="2">39726</strain>
    </source>
</reference>
<evidence type="ECO:0000313" key="2">
    <source>
        <dbReference type="EMBL" id="OII73034.1"/>
    </source>
</evidence>
<evidence type="ECO:0000256" key="1">
    <source>
        <dbReference type="SAM" id="Coils"/>
    </source>
</evidence>
<dbReference type="EMBL" id="LRBP01000017">
    <property type="protein sequence ID" value="OII73034.1"/>
    <property type="molecule type" value="Genomic_DNA"/>
</dbReference>
<keyword evidence="1" id="KW-0175">Coiled coil</keyword>
<evidence type="ECO:0000313" key="3">
    <source>
        <dbReference type="Proteomes" id="UP000186176"/>
    </source>
</evidence>
<gene>
    <name evidence="2" type="ORF">cubi_02265</name>
</gene>
<dbReference type="OrthoDB" id="338107at2759"/>
<organism evidence="2 3">
    <name type="scientific">Cryptosporidium ubiquitum</name>
    <dbReference type="NCBI Taxonomy" id="857276"/>
    <lineage>
        <taxon>Eukaryota</taxon>
        <taxon>Sar</taxon>
        <taxon>Alveolata</taxon>
        <taxon>Apicomplexa</taxon>
        <taxon>Conoidasida</taxon>
        <taxon>Coccidia</taxon>
        <taxon>Eucoccidiorida</taxon>
        <taxon>Eimeriorina</taxon>
        <taxon>Cryptosporidiidae</taxon>
        <taxon>Cryptosporidium</taxon>
    </lineage>
</organism>
<dbReference type="AlphaFoldDB" id="A0A1J4MFJ6"/>
<keyword evidence="3" id="KW-1185">Reference proteome</keyword>
<proteinExistence type="predicted"/>
<protein>
    <submittedName>
        <fullName evidence="2">Uncharacterized protein</fullName>
    </submittedName>
</protein>
<comment type="caution">
    <text evidence="2">The sequence shown here is derived from an EMBL/GenBank/DDBJ whole genome shotgun (WGS) entry which is preliminary data.</text>
</comment>
<dbReference type="RefSeq" id="XP_028874398.1">
    <property type="nucleotide sequence ID" value="XM_029019277.1"/>
</dbReference>